<dbReference type="SMART" id="SM00363">
    <property type="entry name" value="S4"/>
    <property type="match status" value="1"/>
</dbReference>
<dbReference type="AlphaFoldDB" id="A0A831XF59"/>
<dbReference type="PANTHER" id="PTHR47683">
    <property type="entry name" value="PSEUDOURIDINE SYNTHASE FAMILY PROTEIN-RELATED"/>
    <property type="match status" value="1"/>
</dbReference>
<comment type="caution">
    <text evidence="8">The sequence shown here is derived from an EMBL/GenBank/DDBJ whole genome shotgun (WGS) entry which is preliminary data.</text>
</comment>
<evidence type="ECO:0000256" key="4">
    <source>
        <dbReference type="PROSITE-ProRule" id="PRU00182"/>
    </source>
</evidence>
<dbReference type="InterPro" id="IPR018496">
    <property type="entry name" value="PsdUridine_synth_RsuA/RluB_CS"/>
</dbReference>
<dbReference type="FunFam" id="3.30.70.1560:FF:000001">
    <property type="entry name" value="Pseudouridine synthase"/>
    <property type="match status" value="1"/>
</dbReference>
<dbReference type="Gene3D" id="3.30.70.1560">
    <property type="entry name" value="Alpha-L RNA-binding motif"/>
    <property type="match status" value="1"/>
</dbReference>
<evidence type="ECO:0000256" key="2">
    <source>
        <dbReference type="ARBA" id="ARBA00022884"/>
    </source>
</evidence>
<dbReference type="PANTHER" id="PTHR47683:SF3">
    <property type="entry name" value="RIBOSOMAL LARGE SUBUNIT PSEUDOURIDINE SYNTHASE B"/>
    <property type="match status" value="1"/>
</dbReference>
<reference evidence="8" key="1">
    <citation type="journal article" date="2020" name="mSystems">
        <title>Genome- and Community-Level Interaction Insights into Carbon Utilization and Element Cycling Functions of Hydrothermarchaeota in Hydrothermal Sediment.</title>
        <authorList>
            <person name="Zhou Z."/>
            <person name="Liu Y."/>
            <person name="Xu W."/>
            <person name="Pan J."/>
            <person name="Luo Z.H."/>
            <person name="Li M."/>
        </authorList>
    </citation>
    <scope>NUCLEOTIDE SEQUENCE [LARGE SCALE GENOMIC DNA]</scope>
    <source>
        <strain evidence="8">SpSt-349</strain>
    </source>
</reference>
<sequence length="258" mass="28316">MEERLQKILSRAGVASRREAERMITDGRVAVNGKAVTELGAKADPSRDTVTLDGKAVSATAKRVYILLNKPVGYVTTMKDPEGRPIVTDLLKGLGVRVYPVGRLDYNTEGLLLLTNDGAWANRLAHPRHEVDKEYLVRVKGTVSREQISRLEQGVELEDGRTAPARVSVTRQSDNNTWISVTIHEGRYRQVRRMCEAVGLSVVRLRRVRYGVLPLGELKIGEYRHLTQGEVAALAGESKGARGAAPRGRGPSASSRKG</sequence>
<dbReference type="FunFam" id="3.10.290.10:FF:000003">
    <property type="entry name" value="Pseudouridine synthase"/>
    <property type="match status" value="1"/>
</dbReference>
<organism evidence="8">
    <name type="scientific">Geobacter metallireducens</name>
    <dbReference type="NCBI Taxonomy" id="28232"/>
    <lineage>
        <taxon>Bacteria</taxon>
        <taxon>Pseudomonadati</taxon>
        <taxon>Thermodesulfobacteriota</taxon>
        <taxon>Desulfuromonadia</taxon>
        <taxon>Geobacterales</taxon>
        <taxon>Geobacteraceae</taxon>
        <taxon>Geobacter</taxon>
    </lineage>
</organism>
<dbReference type="SUPFAM" id="SSF55120">
    <property type="entry name" value="Pseudouridine synthase"/>
    <property type="match status" value="1"/>
</dbReference>
<dbReference type="SUPFAM" id="SSF55174">
    <property type="entry name" value="Alpha-L RNA-binding motif"/>
    <property type="match status" value="1"/>
</dbReference>
<dbReference type="GO" id="GO:0005829">
    <property type="term" value="C:cytosol"/>
    <property type="evidence" value="ECO:0007669"/>
    <property type="project" value="UniProtKB-ARBA"/>
</dbReference>
<dbReference type="InterPro" id="IPR020094">
    <property type="entry name" value="TruA/RsuA/RluB/E/F_N"/>
</dbReference>
<feature type="compositionally biased region" description="Low complexity" evidence="6">
    <location>
        <begin position="241"/>
        <end position="258"/>
    </location>
</feature>
<feature type="region of interest" description="Disordered" evidence="6">
    <location>
        <begin position="236"/>
        <end position="258"/>
    </location>
</feature>
<dbReference type="NCBIfam" id="TIGR00093">
    <property type="entry name" value="pseudouridine synthase"/>
    <property type="match status" value="1"/>
</dbReference>
<name>A0A831XF59_GEOME</name>
<dbReference type="PROSITE" id="PS50889">
    <property type="entry name" value="S4"/>
    <property type="match status" value="1"/>
</dbReference>
<evidence type="ECO:0000256" key="1">
    <source>
        <dbReference type="ARBA" id="ARBA00008348"/>
    </source>
</evidence>
<dbReference type="InterPro" id="IPR036986">
    <property type="entry name" value="S4_RNA-bd_sf"/>
</dbReference>
<dbReference type="InterPro" id="IPR042092">
    <property type="entry name" value="PsdUridine_s_RsuA/RluB/E/F_cat"/>
</dbReference>
<evidence type="ECO:0000256" key="3">
    <source>
        <dbReference type="ARBA" id="ARBA00023235"/>
    </source>
</evidence>
<dbReference type="InterPro" id="IPR000748">
    <property type="entry name" value="PsdUridine_synth_RsuA/RluB/E/F"/>
</dbReference>
<comment type="similarity">
    <text evidence="1 5">Belongs to the pseudouridine synthase RsuA family.</text>
</comment>
<evidence type="ECO:0000256" key="6">
    <source>
        <dbReference type="SAM" id="MobiDB-lite"/>
    </source>
</evidence>
<dbReference type="Gene3D" id="3.30.70.580">
    <property type="entry name" value="Pseudouridine synthase I, catalytic domain, N-terminal subdomain"/>
    <property type="match status" value="1"/>
</dbReference>
<dbReference type="Pfam" id="PF01479">
    <property type="entry name" value="S4"/>
    <property type="match status" value="1"/>
</dbReference>
<dbReference type="InterPro" id="IPR002942">
    <property type="entry name" value="S4_RNA-bd"/>
</dbReference>
<dbReference type="InterPro" id="IPR006145">
    <property type="entry name" value="PsdUridine_synth_RsuA/RluA"/>
</dbReference>
<proteinExistence type="inferred from homology"/>
<protein>
    <recommendedName>
        <fullName evidence="5">Pseudouridine synthase</fullName>
        <ecNumber evidence="5">5.4.99.-</ecNumber>
    </recommendedName>
</protein>
<feature type="domain" description="RNA-binding S4" evidence="7">
    <location>
        <begin position="3"/>
        <end position="66"/>
    </location>
</feature>
<dbReference type="Pfam" id="PF00849">
    <property type="entry name" value="PseudoU_synth_2"/>
    <property type="match status" value="1"/>
</dbReference>
<accession>A0A831XF59</accession>
<evidence type="ECO:0000256" key="5">
    <source>
        <dbReference type="RuleBase" id="RU003887"/>
    </source>
</evidence>
<keyword evidence="2 4" id="KW-0694">RNA-binding</keyword>
<dbReference type="Gene3D" id="3.10.290.10">
    <property type="entry name" value="RNA-binding S4 domain"/>
    <property type="match status" value="1"/>
</dbReference>
<dbReference type="CDD" id="cd02870">
    <property type="entry name" value="PseudoU_synth_RsuA_like"/>
    <property type="match status" value="1"/>
</dbReference>
<dbReference type="PROSITE" id="PS01149">
    <property type="entry name" value="PSI_RSU"/>
    <property type="match status" value="1"/>
</dbReference>
<gene>
    <name evidence="8" type="ORF">ENQ87_11880</name>
</gene>
<dbReference type="EC" id="5.4.99.-" evidence="5"/>
<evidence type="ECO:0000259" key="7">
    <source>
        <dbReference type="SMART" id="SM00363"/>
    </source>
</evidence>
<evidence type="ECO:0000313" key="8">
    <source>
        <dbReference type="EMBL" id="HEN43044.1"/>
    </source>
</evidence>
<dbReference type="CDD" id="cd00165">
    <property type="entry name" value="S4"/>
    <property type="match status" value="1"/>
</dbReference>
<keyword evidence="3 5" id="KW-0413">Isomerase</keyword>
<dbReference type="GO" id="GO:0120159">
    <property type="term" value="F:rRNA pseudouridine synthase activity"/>
    <property type="evidence" value="ECO:0007669"/>
    <property type="project" value="UniProtKB-ARBA"/>
</dbReference>
<dbReference type="InterPro" id="IPR020103">
    <property type="entry name" value="PsdUridine_synth_cat_dom_sf"/>
</dbReference>
<dbReference type="GO" id="GO:0000455">
    <property type="term" value="P:enzyme-directed rRNA pseudouridine synthesis"/>
    <property type="evidence" value="ECO:0007669"/>
    <property type="project" value="UniProtKB-ARBA"/>
</dbReference>
<dbReference type="GO" id="GO:0003723">
    <property type="term" value="F:RNA binding"/>
    <property type="evidence" value="ECO:0007669"/>
    <property type="project" value="UniProtKB-KW"/>
</dbReference>
<dbReference type="InterPro" id="IPR050343">
    <property type="entry name" value="RsuA_PseudoU_synthase"/>
</dbReference>
<dbReference type="EMBL" id="DSOV01000053">
    <property type="protein sequence ID" value="HEN43044.1"/>
    <property type="molecule type" value="Genomic_DNA"/>
</dbReference>